<dbReference type="PANTHER" id="PTHR48079:SF6">
    <property type="entry name" value="NAD(P)-BINDING DOMAIN-CONTAINING PROTEIN-RELATED"/>
    <property type="match status" value="1"/>
</dbReference>
<feature type="domain" description="Capsular polysaccharide assembling protein CapF C-terminal" evidence="2">
    <location>
        <begin position="248"/>
        <end position="358"/>
    </location>
</feature>
<dbReference type="InterPro" id="IPR051783">
    <property type="entry name" value="NAD(P)-dependent_oxidoreduct"/>
</dbReference>
<dbReference type="Gene3D" id="2.60.120.10">
    <property type="entry name" value="Jelly Rolls"/>
    <property type="match status" value="1"/>
</dbReference>
<dbReference type="EMBL" id="WLZY01000003">
    <property type="protein sequence ID" value="NDL57642.1"/>
    <property type="molecule type" value="Genomic_DNA"/>
</dbReference>
<dbReference type="RefSeq" id="WP_162450325.1">
    <property type="nucleotide sequence ID" value="NZ_WLZY01000003.1"/>
</dbReference>
<dbReference type="InterPro" id="IPR014710">
    <property type="entry name" value="RmlC-like_jellyroll"/>
</dbReference>
<protein>
    <submittedName>
        <fullName evidence="3">NAD-dependent epimerase/dehydratase family protein</fullName>
    </submittedName>
</protein>
<evidence type="ECO:0000313" key="4">
    <source>
        <dbReference type="Proteomes" id="UP000460435"/>
    </source>
</evidence>
<sequence length="369" mass="40227">MTIAVTGATGFLGWHVLCRAFASGVTTAPVDRSTLTSPERLADVLRNVHAVVHCAGVNRGSDSDILDGNLAAARALAEAVRRAKQPIRIVYANSAHSLGATAYGVAKRKAGEMLAGAAPGAYSDVVLPNVFGEHGRPYYNSFVATFCRDVADGRRPADVSDRDVALLHAQDAASVLAAEAQRTGDRTVAPDGEPVRVAEVLGILREFESTYRGSELPDLTGRFRTSLFHTYRSHLFPERFPIGLTRRTDSRGTLLECMQSGVTGGQAMVSTTVPGAVRGEHVHLRKFERFVVLDGEAEIATRRLFTDRIVRFHVSGDRPVIVDMPTMWTHNLTNIGKRPMTAFFWTNEVFRPDDPDTFACPVEVRTDPP</sequence>
<comment type="caution">
    <text evidence="3">The sequence shown here is derived from an EMBL/GenBank/DDBJ whole genome shotgun (WGS) entry which is preliminary data.</text>
</comment>
<dbReference type="Gene3D" id="3.40.50.720">
    <property type="entry name" value="NAD(P)-binding Rossmann-like Domain"/>
    <property type="match status" value="1"/>
</dbReference>
<dbReference type="InterPro" id="IPR001509">
    <property type="entry name" value="Epimerase_deHydtase"/>
</dbReference>
<dbReference type="Proteomes" id="UP000460435">
    <property type="component" value="Unassembled WGS sequence"/>
</dbReference>
<dbReference type="GO" id="GO:0005737">
    <property type="term" value="C:cytoplasm"/>
    <property type="evidence" value="ECO:0007669"/>
    <property type="project" value="TreeGrafter"/>
</dbReference>
<evidence type="ECO:0000259" key="2">
    <source>
        <dbReference type="Pfam" id="PF14667"/>
    </source>
</evidence>
<gene>
    <name evidence="3" type="ORF">F7O44_11210</name>
</gene>
<dbReference type="AlphaFoldDB" id="A0A7K3M404"/>
<dbReference type="PANTHER" id="PTHR48079">
    <property type="entry name" value="PROTEIN YEEZ"/>
    <property type="match status" value="1"/>
</dbReference>
<dbReference type="InterPro" id="IPR029303">
    <property type="entry name" value="CapF_C"/>
</dbReference>
<dbReference type="InterPro" id="IPR011051">
    <property type="entry name" value="RmlC_Cupin_sf"/>
</dbReference>
<accession>A0A7K3M404</accession>
<evidence type="ECO:0000313" key="3">
    <source>
        <dbReference type="EMBL" id="NDL57642.1"/>
    </source>
</evidence>
<organism evidence="3 4">
    <name type="scientific">Phytoactinopolyspora mesophila</name>
    <dbReference type="NCBI Taxonomy" id="2650750"/>
    <lineage>
        <taxon>Bacteria</taxon>
        <taxon>Bacillati</taxon>
        <taxon>Actinomycetota</taxon>
        <taxon>Actinomycetes</taxon>
        <taxon>Jiangellales</taxon>
        <taxon>Jiangellaceae</taxon>
        <taxon>Phytoactinopolyspora</taxon>
    </lineage>
</organism>
<dbReference type="InterPro" id="IPR036291">
    <property type="entry name" value="NAD(P)-bd_dom_sf"/>
</dbReference>
<evidence type="ECO:0000259" key="1">
    <source>
        <dbReference type="Pfam" id="PF01370"/>
    </source>
</evidence>
<dbReference type="SUPFAM" id="SSF51735">
    <property type="entry name" value="NAD(P)-binding Rossmann-fold domains"/>
    <property type="match status" value="1"/>
</dbReference>
<name>A0A7K3M404_9ACTN</name>
<dbReference type="Pfam" id="PF14667">
    <property type="entry name" value="Polysacc_synt_C"/>
    <property type="match status" value="1"/>
</dbReference>
<dbReference type="GO" id="GO:0004029">
    <property type="term" value="F:aldehyde dehydrogenase (NAD+) activity"/>
    <property type="evidence" value="ECO:0007669"/>
    <property type="project" value="TreeGrafter"/>
</dbReference>
<dbReference type="SUPFAM" id="SSF51182">
    <property type="entry name" value="RmlC-like cupins"/>
    <property type="match status" value="1"/>
</dbReference>
<proteinExistence type="predicted"/>
<keyword evidence="4" id="KW-1185">Reference proteome</keyword>
<reference evidence="3 4" key="1">
    <citation type="submission" date="2019-11" db="EMBL/GenBank/DDBJ databases">
        <authorList>
            <person name="Li X.-J."/>
            <person name="Feng X.-M."/>
        </authorList>
    </citation>
    <scope>NUCLEOTIDE SEQUENCE [LARGE SCALE GENOMIC DNA]</scope>
    <source>
        <strain evidence="3 4">XMNu-373</strain>
    </source>
</reference>
<feature type="domain" description="NAD-dependent epimerase/dehydratase" evidence="1">
    <location>
        <begin position="3"/>
        <end position="178"/>
    </location>
</feature>
<dbReference type="Pfam" id="PF01370">
    <property type="entry name" value="Epimerase"/>
    <property type="match status" value="1"/>
</dbReference>